<gene>
    <name evidence="2" type="ORF">CBRE1094_LOCUS43088</name>
</gene>
<reference evidence="2" key="1">
    <citation type="submission" date="2021-01" db="EMBL/GenBank/DDBJ databases">
        <authorList>
            <person name="Corre E."/>
            <person name="Pelletier E."/>
            <person name="Niang G."/>
            <person name="Scheremetjew M."/>
            <person name="Finn R."/>
            <person name="Kale V."/>
            <person name="Holt S."/>
            <person name="Cochrane G."/>
            <person name="Meng A."/>
            <person name="Brown T."/>
            <person name="Cohen L."/>
        </authorList>
    </citation>
    <scope>NUCLEOTIDE SEQUENCE</scope>
    <source>
        <strain evidence="2">UTEX LB 985</strain>
    </source>
</reference>
<proteinExistence type="predicted"/>
<dbReference type="AlphaFoldDB" id="A0A7S2NLC5"/>
<organism evidence="2">
    <name type="scientific">Haptolina brevifila</name>
    <dbReference type="NCBI Taxonomy" id="156173"/>
    <lineage>
        <taxon>Eukaryota</taxon>
        <taxon>Haptista</taxon>
        <taxon>Haptophyta</taxon>
        <taxon>Prymnesiophyceae</taxon>
        <taxon>Prymnesiales</taxon>
        <taxon>Prymnesiaceae</taxon>
        <taxon>Haptolina</taxon>
    </lineage>
</organism>
<dbReference type="EMBL" id="HBGU01078977">
    <property type="protein sequence ID" value="CAD9545551.1"/>
    <property type="molecule type" value="Transcribed_RNA"/>
</dbReference>
<evidence type="ECO:0000313" key="2">
    <source>
        <dbReference type="EMBL" id="CAD9545551.1"/>
    </source>
</evidence>
<protein>
    <submittedName>
        <fullName evidence="2">Uncharacterized protein</fullName>
    </submittedName>
</protein>
<accession>A0A7S2NLC5</accession>
<evidence type="ECO:0000256" key="1">
    <source>
        <dbReference type="SAM" id="Phobius"/>
    </source>
</evidence>
<sequence length="135" mass="14535">MADTDSGHPLLILDEYALFLVACAPLITIAMHVVPMLMERYSSMASAADTPELSNKEGSMVKFGASVRTRDKRSSVGNNRFMARQVSRNYMARSMDQINDEVSSFVKDSSMKKAATAKTNAPAPTTVLEGAGLAA</sequence>
<keyword evidence="1" id="KW-1133">Transmembrane helix</keyword>
<keyword evidence="1" id="KW-0472">Membrane</keyword>
<feature type="transmembrane region" description="Helical" evidence="1">
    <location>
        <begin position="16"/>
        <end position="34"/>
    </location>
</feature>
<name>A0A7S2NLC5_9EUKA</name>
<keyword evidence="1" id="KW-0812">Transmembrane</keyword>